<evidence type="ECO:0000313" key="1">
    <source>
        <dbReference type="EMBL" id="ARQ99670.1"/>
    </source>
</evidence>
<dbReference type="Proteomes" id="UP000194309">
    <property type="component" value="Chromosome"/>
</dbReference>
<dbReference type="STRING" id="1660064.CIGN_1426"/>
<keyword evidence="2" id="KW-1185">Reference proteome</keyword>
<reference evidence="1 2" key="1">
    <citation type="journal article" date="2017" name="Genome Biol. Evol.">
        <title>Comparative Genomic Analysis Identifies a Campylobacter Clade Deficient in Selenium Metabolism.</title>
        <authorList>
            <person name="Miller W.G."/>
            <person name="Yee E."/>
            <person name="Lopes B.S."/>
            <person name="Chapman M.H."/>
            <person name="Huynh S."/>
            <person name="Bono J.L."/>
            <person name="Parker C.T."/>
            <person name="Strachan N.J.C."/>
            <person name="Forbes K.J."/>
        </authorList>
    </citation>
    <scope>NUCLEOTIDE SEQUENCE [LARGE SCALE GENOMIC DNA]</scope>
    <source>
        <strain evidence="1 2">NCTC 13003</strain>
    </source>
</reference>
<protein>
    <submittedName>
        <fullName evidence="1">Uncharacterized protein</fullName>
    </submittedName>
</protein>
<organism evidence="1 2">
    <name type="scientific">Campylobacter devanensis</name>
    <dbReference type="NCBI Taxonomy" id="3161138"/>
    <lineage>
        <taxon>Bacteria</taxon>
        <taxon>Pseudomonadati</taxon>
        <taxon>Campylobacterota</taxon>
        <taxon>Epsilonproteobacteria</taxon>
        <taxon>Campylobacterales</taxon>
        <taxon>Campylobacteraceae</taxon>
        <taxon>Campylobacter</taxon>
    </lineage>
</organism>
<dbReference type="AlphaFoldDB" id="A0A1X9STX9"/>
<accession>A0A1X9STX9</accession>
<dbReference type="EMBL" id="CP018788">
    <property type="protein sequence ID" value="ARQ99670.1"/>
    <property type="molecule type" value="Genomic_DNA"/>
</dbReference>
<evidence type="ECO:0000313" key="2">
    <source>
        <dbReference type="Proteomes" id="UP000194309"/>
    </source>
</evidence>
<name>A0A1X9STX9_9BACT</name>
<dbReference type="KEGG" id="cdev:CIGN_1426"/>
<sequence length="85" mass="9995">MFRYIFVSLVLVSTLYSYCREPMKPICIGSSTSFKTFKNSCRDDVEDYIKDLERYTKCVVSESRNKIQEAIDSYECYSSGENFCY</sequence>
<proteinExistence type="predicted"/>
<accession>A0A381DB05</accession>
<gene>
    <name evidence="1" type="ORF">CIGN_1426</name>
</gene>